<dbReference type="GO" id="GO:0006269">
    <property type="term" value="P:DNA replication, synthesis of primer"/>
    <property type="evidence" value="ECO:0007669"/>
    <property type="project" value="UniProtKB-UniRule"/>
</dbReference>
<dbReference type="STRING" id="1208920.CONE_0613"/>
<evidence type="ECO:0000313" key="17">
    <source>
        <dbReference type="Proteomes" id="UP000011541"/>
    </source>
</evidence>
<dbReference type="GO" id="GO:0003899">
    <property type="term" value="F:DNA-directed RNA polymerase activity"/>
    <property type="evidence" value="ECO:0007669"/>
    <property type="project" value="UniProtKB-UniRule"/>
</dbReference>
<dbReference type="InterPro" id="IPR034151">
    <property type="entry name" value="TOPRIM_DnaG_bac"/>
</dbReference>
<evidence type="ECO:0000256" key="12">
    <source>
        <dbReference type="HAMAP-Rule" id="MF_00974"/>
    </source>
</evidence>
<dbReference type="Gene3D" id="3.90.580.10">
    <property type="entry name" value="Zinc finger, CHC2-type domain"/>
    <property type="match status" value="1"/>
</dbReference>
<dbReference type="EMBL" id="CP003805">
    <property type="protein sequence ID" value="AGF48374.1"/>
    <property type="molecule type" value="Genomic_DNA"/>
</dbReference>
<dbReference type="Pfam" id="PF01807">
    <property type="entry name" value="Zn_ribbon_DnaG"/>
    <property type="match status" value="1"/>
</dbReference>
<evidence type="ECO:0000256" key="14">
    <source>
        <dbReference type="PIRSR" id="PIRSR002811-1"/>
    </source>
</evidence>
<keyword evidence="6 12" id="KW-0479">Metal-binding</keyword>
<dbReference type="InterPro" id="IPR030846">
    <property type="entry name" value="DnaG_bac"/>
</dbReference>
<keyword evidence="4 12" id="KW-0548">Nucleotidyltransferase</keyword>
<evidence type="ECO:0000256" key="7">
    <source>
        <dbReference type="ARBA" id="ARBA00022771"/>
    </source>
</evidence>
<dbReference type="FunFam" id="3.40.1360.10:FF:000002">
    <property type="entry name" value="DNA primase"/>
    <property type="match status" value="1"/>
</dbReference>
<dbReference type="Gene3D" id="3.40.1360.10">
    <property type="match status" value="1"/>
</dbReference>
<reference evidence="16 17" key="1">
    <citation type="journal article" date="2013" name="Genome Biol. Evol.">
        <title>Genome evolution and phylogenomic analysis of candidatus kinetoplastibacterium, the betaproteobacterial endosymbionts of strigomonas and angomonas.</title>
        <authorList>
            <person name="Alves J.M."/>
            <person name="Serrano M.G."/>
            <person name="Maia da Silva F."/>
            <person name="Voegtly L.J."/>
            <person name="Matveyev A.V."/>
            <person name="Teixeira M.M."/>
            <person name="Camargo E.P."/>
            <person name="Buck G.A."/>
        </authorList>
    </citation>
    <scope>NUCLEOTIDE SEQUENCE [LARGE SCALE GENOMIC DNA]</scope>
    <source>
        <strain evidence="16 17">TCC290E</strain>
    </source>
</reference>
<evidence type="ECO:0000259" key="15">
    <source>
        <dbReference type="PROSITE" id="PS50880"/>
    </source>
</evidence>
<dbReference type="FunFam" id="3.90.580.10:FF:000001">
    <property type="entry name" value="DNA primase"/>
    <property type="match status" value="1"/>
</dbReference>
<keyword evidence="11 12" id="KW-0804">Transcription</keyword>
<dbReference type="InterPro" id="IPR013264">
    <property type="entry name" value="DNAG_N"/>
</dbReference>
<sequence>MIPRSFVQDLLAHVDILDIVSKYVQLRKAGSNFVGLCPFHNEKTPSFTVNRVKQTYHCFGCGVHGDCLSFLMSHLGLSFTESVKSLSSQIGLVFPMIDNKKSQDEYKKEKSYYNVMAKAQSCYSRLLDNSFVAISYLEKRGISREFIKFFDLGWSDVGHNSLSNIFEDYYNNDCLVDVGLVIKKSDENRYDRFRERIMFPIKNQYGSVIGFGARTIANIQPKYLNSPETVIFSKGRELYGLWESRINIKSKGLIIVVEGYMDVISLTQHGINNVVATLGTSITKDQIKKLLIVSEKIVFSFDGDIAGKNAAWKALLLCISEIKDGNEIRFLFLKDGYDPDLYIKENGKDVFENCLKNSIPLSKLLIDTYINKYSINEAEGRAACWTEISKILKHMQNCPMLRIQIEKEASQILNFSKNDFNNLTDNNYSYTNKSIYNKNSQNITNSSKSRNKYSIGIKSKPSFMKRLLYLLLSNLTLIDHIGDQQLEILDKNPDLKIIKDLLLLAENTSYKDLDSIKKIVDPNSELGIAINSFIQEDLLYKNKLPNPLKEWEDSLLLIEYQSISNEMRILVENGLSSEEDIEKYKDLSKRIISIKAINNS</sequence>
<dbReference type="PANTHER" id="PTHR30313:SF2">
    <property type="entry name" value="DNA PRIMASE"/>
    <property type="match status" value="1"/>
</dbReference>
<dbReference type="RefSeq" id="WP_015397061.1">
    <property type="nucleotide sequence ID" value="NC_020299.1"/>
</dbReference>
<gene>
    <name evidence="12" type="primary">dnaG</name>
    <name evidence="16" type="ORF">CONE_0613</name>
</gene>
<organism evidence="16 17">
    <name type="scientific">Candidatus Kinetoplastidibacterium stringomonadis TCC290E</name>
    <dbReference type="NCBI Taxonomy" id="1208920"/>
    <lineage>
        <taxon>Bacteria</taxon>
        <taxon>Pseudomonadati</taxon>
        <taxon>Pseudomonadota</taxon>
        <taxon>Betaproteobacteria</taxon>
        <taxon>Candidatus Kinetoplastidibacterium</taxon>
    </lineage>
</organism>
<dbReference type="InterPro" id="IPR050219">
    <property type="entry name" value="DnaG_primase"/>
</dbReference>
<dbReference type="PIRSF" id="PIRSF002811">
    <property type="entry name" value="DnaG"/>
    <property type="match status" value="1"/>
</dbReference>
<evidence type="ECO:0000256" key="3">
    <source>
        <dbReference type="ARBA" id="ARBA00022679"/>
    </source>
</evidence>
<keyword evidence="3 12" id="KW-0808">Transferase</keyword>
<protein>
    <recommendedName>
        <fullName evidence="12 13">DNA primase</fullName>
        <ecNumber evidence="12">2.7.7.101</ecNumber>
    </recommendedName>
</protein>
<dbReference type="PROSITE" id="PS50880">
    <property type="entry name" value="TOPRIM"/>
    <property type="match status" value="1"/>
</dbReference>
<keyword evidence="1 12" id="KW-0240">DNA-directed RNA polymerase</keyword>
<dbReference type="GO" id="GO:0008270">
    <property type="term" value="F:zinc ion binding"/>
    <property type="evidence" value="ECO:0007669"/>
    <property type="project" value="UniProtKB-UniRule"/>
</dbReference>
<comment type="function">
    <text evidence="12 13">RNA polymerase that catalyzes the synthesis of short RNA molecules used as primers for DNA polymerase during DNA replication.</text>
</comment>
<feature type="domain" description="Toprim" evidence="15">
    <location>
        <begin position="252"/>
        <end position="334"/>
    </location>
</feature>
<dbReference type="KEGG" id="kon:CONE_0613"/>
<dbReference type="Pfam" id="PF08275">
    <property type="entry name" value="DNAG_N"/>
    <property type="match status" value="1"/>
</dbReference>
<comment type="cofactor">
    <cofactor evidence="12 13 14">
        <name>Zn(2+)</name>
        <dbReference type="ChEBI" id="CHEBI:29105"/>
    </cofactor>
    <text evidence="12 13 14">Binds 1 zinc ion per monomer.</text>
</comment>
<evidence type="ECO:0000256" key="10">
    <source>
        <dbReference type="ARBA" id="ARBA00023125"/>
    </source>
</evidence>
<comment type="subunit">
    <text evidence="12">Monomer. Interacts with DnaB.</text>
</comment>
<dbReference type="SUPFAM" id="SSF57783">
    <property type="entry name" value="Zinc beta-ribbon"/>
    <property type="match status" value="1"/>
</dbReference>
<dbReference type="InterPro" id="IPR006171">
    <property type="entry name" value="TOPRIM_dom"/>
</dbReference>
<name>M1LZ13_9PROT</name>
<proteinExistence type="inferred from homology"/>
<dbReference type="PANTHER" id="PTHR30313">
    <property type="entry name" value="DNA PRIMASE"/>
    <property type="match status" value="1"/>
</dbReference>
<keyword evidence="2 12" id="KW-0639">Primosome</keyword>
<dbReference type="Gene3D" id="3.90.980.10">
    <property type="entry name" value="DNA primase, catalytic core, N-terminal domain"/>
    <property type="match status" value="1"/>
</dbReference>
<comment type="similarity">
    <text evidence="12 13">Belongs to the DnaG primase family.</text>
</comment>
<keyword evidence="5 12" id="KW-0235">DNA replication</keyword>
<evidence type="ECO:0000313" key="16">
    <source>
        <dbReference type="EMBL" id="AGF48374.1"/>
    </source>
</evidence>
<evidence type="ECO:0000256" key="2">
    <source>
        <dbReference type="ARBA" id="ARBA00022515"/>
    </source>
</evidence>
<dbReference type="GO" id="GO:0003677">
    <property type="term" value="F:DNA binding"/>
    <property type="evidence" value="ECO:0007669"/>
    <property type="project" value="UniProtKB-KW"/>
</dbReference>
<dbReference type="HOGENOM" id="CLU_013501_5_2_4"/>
<dbReference type="GO" id="GO:1990077">
    <property type="term" value="C:primosome complex"/>
    <property type="evidence" value="ECO:0007669"/>
    <property type="project" value="UniProtKB-KW"/>
</dbReference>
<dbReference type="InterPro" id="IPR006295">
    <property type="entry name" value="DNA_primase_DnaG"/>
</dbReference>
<dbReference type="Proteomes" id="UP000011541">
    <property type="component" value="Chromosome"/>
</dbReference>
<dbReference type="OrthoDB" id="9803773at2"/>
<evidence type="ECO:0000256" key="1">
    <source>
        <dbReference type="ARBA" id="ARBA00022478"/>
    </source>
</evidence>
<dbReference type="InterPro" id="IPR036977">
    <property type="entry name" value="DNA_primase_Znf_CHC2"/>
</dbReference>
<evidence type="ECO:0000256" key="6">
    <source>
        <dbReference type="ARBA" id="ARBA00022723"/>
    </source>
</evidence>
<dbReference type="Pfam" id="PF13662">
    <property type="entry name" value="Toprim_4"/>
    <property type="match status" value="1"/>
</dbReference>
<keyword evidence="10 12" id="KW-0238">DNA-binding</keyword>
<keyword evidence="7 12" id="KW-0863">Zinc-finger</keyword>
<dbReference type="HAMAP" id="MF_00974">
    <property type="entry name" value="DNA_primase_DnaG"/>
    <property type="match status" value="1"/>
</dbReference>
<dbReference type="SMART" id="SM00400">
    <property type="entry name" value="ZnF_CHCC"/>
    <property type="match status" value="1"/>
</dbReference>
<dbReference type="SUPFAM" id="SSF56731">
    <property type="entry name" value="DNA primase core"/>
    <property type="match status" value="1"/>
</dbReference>
<dbReference type="PATRIC" id="fig|1208920.3.peg.362"/>
<keyword evidence="17" id="KW-1185">Reference proteome</keyword>
<keyword evidence="9" id="KW-0460">Magnesium</keyword>
<evidence type="ECO:0000256" key="9">
    <source>
        <dbReference type="ARBA" id="ARBA00022842"/>
    </source>
</evidence>
<evidence type="ECO:0000256" key="5">
    <source>
        <dbReference type="ARBA" id="ARBA00022705"/>
    </source>
</evidence>
<dbReference type="NCBIfam" id="TIGR01391">
    <property type="entry name" value="dnaG"/>
    <property type="match status" value="1"/>
</dbReference>
<comment type="catalytic activity">
    <reaction evidence="12">
        <text>ssDNA + n NTP = ssDNA/pppN(pN)n-1 hybrid + (n-1) diphosphate.</text>
        <dbReference type="EC" id="2.7.7.101"/>
    </reaction>
</comment>
<evidence type="ECO:0000256" key="11">
    <source>
        <dbReference type="ARBA" id="ARBA00023163"/>
    </source>
</evidence>
<dbReference type="GO" id="GO:0000428">
    <property type="term" value="C:DNA-directed RNA polymerase complex"/>
    <property type="evidence" value="ECO:0007669"/>
    <property type="project" value="UniProtKB-KW"/>
</dbReference>
<accession>M1LZ13</accession>
<dbReference type="AlphaFoldDB" id="M1LZ13"/>
<evidence type="ECO:0000256" key="8">
    <source>
        <dbReference type="ARBA" id="ARBA00022833"/>
    </source>
</evidence>
<dbReference type="EC" id="2.7.7.101" evidence="12"/>
<dbReference type="InterPro" id="IPR037068">
    <property type="entry name" value="DNA_primase_core_N_sf"/>
</dbReference>
<dbReference type="CDD" id="cd03364">
    <property type="entry name" value="TOPRIM_DnaG_primases"/>
    <property type="match status" value="1"/>
</dbReference>
<feature type="zinc finger region" description="CHC2-type" evidence="12 14">
    <location>
        <begin position="37"/>
        <end position="61"/>
    </location>
</feature>
<keyword evidence="8 12" id="KW-0862">Zinc</keyword>
<dbReference type="GO" id="GO:0005737">
    <property type="term" value="C:cytoplasm"/>
    <property type="evidence" value="ECO:0007669"/>
    <property type="project" value="TreeGrafter"/>
</dbReference>
<dbReference type="InterPro" id="IPR002694">
    <property type="entry name" value="Znf_CHC2"/>
</dbReference>
<dbReference type="SMART" id="SM00493">
    <property type="entry name" value="TOPRIM"/>
    <property type="match status" value="1"/>
</dbReference>
<evidence type="ECO:0000256" key="13">
    <source>
        <dbReference type="PIRNR" id="PIRNR002811"/>
    </source>
</evidence>
<comment type="domain">
    <text evidence="12">Contains an N-terminal zinc-binding domain, a central core domain that contains the primase activity, and a C-terminal DnaB-binding domain.</text>
</comment>
<dbReference type="eggNOG" id="COG0358">
    <property type="taxonomic scope" value="Bacteria"/>
</dbReference>
<evidence type="ECO:0000256" key="4">
    <source>
        <dbReference type="ARBA" id="ARBA00022695"/>
    </source>
</evidence>